<dbReference type="SMART" id="SM00448">
    <property type="entry name" value="REC"/>
    <property type="match status" value="1"/>
</dbReference>
<sequence length="241" mass="27859">MINIGICDDDNDMIQALKNAISSYSKSHAIEFDVHSFQSGEKLLDSKLDFDLLFLDIEMGGMDGLKTAKLYRQIDRRARIVYVTNHSELALQSYAVHPFDFVVKPFEKSRIFNVLEELTKYLSENADKDTVIQLKGEDGPLLLNLKNIYVFEYTGNRRITVYTKSEQYQIKGSLSDVFSIINSESFVSPHKSFIVNMEHIDKLNNYTLYTTNGIEVPIAQKKLKEFHNEFSRFIKNYIRQG</sequence>
<name>A0A1H6ISQ5_RUMFL</name>
<evidence type="ECO:0000256" key="2">
    <source>
        <dbReference type="ARBA" id="ARBA00024867"/>
    </source>
</evidence>
<evidence type="ECO:0000256" key="3">
    <source>
        <dbReference type="PROSITE-ProRule" id="PRU00169"/>
    </source>
</evidence>
<dbReference type="Pfam" id="PF04397">
    <property type="entry name" value="LytTR"/>
    <property type="match status" value="1"/>
</dbReference>
<dbReference type="Gene3D" id="3.40.50.2300">
    <property type="match status" value="1"/>
</dbReference>
<evidence type="ECO:0000313" key="7">
    <source>
        <dbReference type="Proteomes" id="UP000183190"/>
    </source>
</evidence>
<dbReference type="CDD" id="cd00156">
    <property type="entry name" value="REC"/>
    <property type="match status" value="1"/>
</dbReference>
<dbReference type="RefSeq" id="WP_074715421.1">
    <property type="nucleotide sequence ID" value="NZ_FNWV01000003.1"/>
</dbReference>
<dbReference type="OrthoDB" id="1839448at2"/>
<reference evidence="6 7" key="1">
    <citation type="submission" date="2016-10" db="EMBL/GenBank/DDBJ databases">
        <authorList>
            <person name="de Groot N.N."/>
        </authorList>
    </citation>
    <scope>NUCLEOTIDE SEQUENCE [LARGE SCALE GENOMIC DNA]</scope>
    <source>
        <strain evidence="6 7">YAD2003</strain>
    </source>
</reference>
<evidence type="ECO:0000256" key="1">
    <source>
        <dbReference type="ARBA" id="ARBA00018672"/>
    </source>
</evidence>
<gene>
    <name evidence="6" type="ORF">SAMN02910265_01233</name>
</gene>
<keyword evidence="3" id="KW-0597">Phosphoprotein</keyword>
<evidence type="ECO:0000313" key="6">
    <source>
        <dbReference type="EMBL" id="SEH52314.1"/>
    </source>
</evidence>
<dbReference type="InterPro" id="IPR001789">
    <property type="entry name" value="Sig_transdc_resp-reg_receiver"/>
</dbReference>
<feature type="domain" description="HTH LytTR-type" evidence="5">
    <location>
        <begin position="132"/>
        <end position="232"/>
    </location>
</feature>
<comment type="function">
    <text evidence="2">May play the central regulatory role in sporulation. It may be an element of the effector pathway responsible for the activation of sporulation genes in response to nutritional stress. Spo0A may act in concert with spo0H (a sigma factor) to control the expression of some genes that are critical to the sporulation process.</text>
</comment>
<dbReference type="Pfam" id="PF00072">
    <property type="entry name" value="Response_reg"/>
    <property type="match status" value="1"/>
</dbReference>
<dbReference type="GO" id="GO:0000156">
    <property type="term" value="F:phosphorelay response regulator activity"/>
    <property type="evidence" value="ECO:0007669"/>
    <property type="project" value="InterPro"/>
</dbReference>
<dbReference type="Gene3D" id="2.40.50.1020">
    <property type="entry name" value="LytTr DNA-binding domain"/>
    <property type="match status" value="1"/>
</dbReference>
<dbReference type="PANTHER" id="PTHR37299:SF1">
    <property type="entry name" value="STAGE 0 SPORULATION PROTEIN A HOMOLOG"/>
    <property type="match status" value="1"/>
</dbReference>
<dbReference type="InterPro" id="IPR011006">
    <property type="entry name" value="CheY-like_superfamily"/>
</dbReference>
<evidence type="ECO:0000259" key="4">
    <source>
        <dbReference type="PROSITE" id="PS50110"/>
    </source>
</evidence>
<dbReference type="PROSITE" id="PS50110">
    <property type="entry name" value="RESPONSE_REGULATORY"/>
    <property type="match status" value="1"/>
</dbReference>
<accession>A0A1H6ISQ5</accession>
<dbReference type="GO" id="GO:0003677">
    <property type="term" value="F:DNA binding"/>
    <property type="evidence" value="ECO:0007669"/>
    <property type="project" value="InterPro"/>
</dbReference>
<feature type="modified residue" description="4-aspartylphosphate" evidence="3">
    <location>
        <position position="56"/>
    </location>
</feature>
<dbReference type="Proteomes" id="UP000183190">
    <property type="component" value="Unassembled WGS sequence"/>
</dbReference>
<dbReference type="EMBL" id="FNWV01000003">
    <property type="protein sequence ID" value="SEH52314.1"/>
    <property type="molecule type" value="Genomic_DNA"/>
</dbReference>
<organism evidence="6 7">
    <name type="scientific">Ruminococcus flavefaciens</name>
    <dbReference type="NCBI Taxonomy" id="1265"/>
    <lineage>
        <taxon>Bacteria</taxon>
        <taxon>Bacillati</taxon>
        <taxon>Bacillota</taxon>
        <taxon>Clostridia</taxon>
        <taxon>Eubacteriales</taxon>
        <taxon>Oscillospiraceae</taxon>
        <taxon>Ruminococcus</taxon>
    </lineage>
</organism>
<dbReference type="PROSITE" id="PS50930">
    <property type="entry name" value="HTH_LYTTR"/>
    <property type="match status" value="1"/>
</dbReference>
<proteinExistence type="predicted"/>
<protein>
    <recommendedName>
        <fullName evidence="1">Stage 0 sporulation protein A homolog</fullName>
    </recommendedName>
</protein>
<evidence type="ECO:0000259" key="5">
    <source>
        <dbReference type="PROSITE" id="PS50930"/>
    </source>
</evidence>
<dbReference type="SMART" id="SM00850">
    <property type="entry name" value="LytTR"/>
    <property type="match status" value="1"/>
</dbReference>
<feature type="domain" description="Response regulatory" evidence="4">
    <location>
        <begin position="3"/>
        <end position="119"/>
    </location>
</feature>
<dbReference type="PANTHER" id="PTHR37299">
    <property type="entry name" value="TRANSCRIPTIONAL REGULATOR-RELATED"/>
    <property type="match status" value="1"/>
</dbReference>
<dbReference type="InterPro" id="IPR007492">
    <property type="entry name" value="LytTR_DNA-bd_dom"/>
</dbReference>
<dbReference type="AlphaFoldDB" id="A0A1H6ISQ5"/>
<dbReference type="InterPro" id="IPR046947">
    <property type="entry name" value="LytR-like"/>
</dbReference>
<dbReference type="SUPFAM" id="SSF52172">
    <property type="entry name" value="CheY-like"/>
    <property type="match status" value="1"/>
</dbReference>